<dbReference type="InterPro" id="IPR002347">
    <property type="entry name" value="SDR_fam"/>
</dbReference>
<dbReference type="GO" id="GO:0008874">
    <property type="term" value="F:gluconate 5-dehydrogenase activity"/>
    <property type="evidence" value="ECO:0007669"/>
    <property type="project" value="UniProtKB-EC"/>
</dbReference>
<comment type="similarity">
    <text evidence="1">Belongs to the short-chain dehydrogenases/reductases (SDR) family.</text>
</comment>
<gene>
    <name evidence="3" type="primary">gno_2</name>
    <name evidence="3" type="ORF">NCTC11544_05748</name>
</gene>
<keyword evidence="2 3" id="KW-0560">Oxidoreductase</keyword>
<accession>A0A380B578</accession>
<evidence type="ECO:0000313" key="4">
    <source>
        <dbReference type="Proteomes" id="UP000255529"/>
    </source>
</evidence>
<dbReference type="PRINTS" id="PR00081">
    <property type="entry name" value="GDHRDH"/>
</dbReference>
<reference evidence="3 4" key="1">
    <citation type="submission" date="2018-06" db="EMBL/GenBank/DDBJ databases">
        <authorList>
            <consortium name="Pathogen Informatics"/>
            <person name="Doyle S."/>
        </authorList>
    </citation>
    <scope>NUCLEOTIDE SEQUENCE [LARGE SCALE GENOMIC DNA]</scope>
    <source>
        <strain evidence="3 4">NCTC11544</strain>
    </source>
</reference>
<dbReference type="Pfam" id="PF13561">
    <property type="entry name" value="adh_short_C2"/>
    <property type="match status" value="1"/>
</dbReference>
<protein>
    <submittedName>
        <fullName evidence="3">Gluconate 5-dehydrogenase</fullName>
        <ecNumber evidence="3">1.1.1.69</ecNumber>
    </submittedName>
</protein>
<dbReference type="PANTHER" id="PTHR43639">
    <property type="entry name" value="OXIDOREDUCTASE, SHORT-CHAIN DEHYDROGENASE/REDUCTASE FAMILY (AFU_ORTHOLOGUE AFUA_5G02870)"/>
    <property type="match status" value="1"/>
</dbReference>
<evidence type="ECO:0000256" key="2">
    <source>
        <dbReference type="ARBA" id="ARBA00023002"/>
    </source>
</evidence>
<organism evidence="3 4">
    <name type="scientific">Serratia quinivorans</name>
    <dbReference type="NCBI Taxonomy" id="137545"/>
    <lineage>
        <taxon>Bacteria</taxon>
        <taxon>Pseudomonadati</taxon>
        <taxon>Pseudomonadota</taxon>
        <taxon>Gammaproteobacteria</taxon>
        <taxon>Enterobacterales</taxon>
        <taxon>Yersiniaceae</taxon>
        <taxon>Serratia</taxon>
    </lineage>
</organism>
<evidence type="ECO:0000313" key="3">
    <source>
        <dbReference type="EMBL" id="SUI93382.1"/>
    </source>
</evidence>
<dbReference type="CDD" id="cd05233">
    <property type="entry name" value="SDR_c"/>
    <property type="match status" value="1"/>
</dbReference>
<evidence type="ECO:0000256" key="1">
    <source>
        <dbReference type="ARBA" id="ARBA00006484"/>
    </source>
</evidence>
<dbReference type="EC" id="1.1.1.69" evidence="3"/>
<dbReference type="PRINTS" id="PR00080">
    <property type="entry name" value="SDRFAMILY"/>
</dbReference>
<dbReference type="EMBL" id="UGYN01000002">
    <property type="protein sequence ID" value="SUI93382.1"/>
    <property type="molecule type" value="Genomic_DNA"/>
</dbReference>
<dbReference type="PANTHER" id="PTHR43639:SF1">
    <property type="entry name" value="SHORT-CHAIN DEHYDROGENASE_REDUCTASE FAMILY PROTEIN"/>
    <property type="match status" value="1"/>
</dbReference>
<dbReference type="RefSeq" id="WP_115184842.1">
    <property type="nucleotide sequence ID" value="NZ_CAMKUF010000001.1"/>
</dbReference>
<dbReference type="InterPro" id="IPR036291">
    <property type="entry name" value="NAD(P)-bd_dom_sf"/>
</dbReference>
<dbReference type="SUPFAM" id="SSF51735">
    <property type="entry name" value="NAD(P)-binding Rossmann-fold domains"/>
    <property type="match status" value="1"/>
</dbReference>
<proteinExistence type="inferred from homology"/>
<name>A0A380B578_9GAMM</name>
<dbReference type="Gene3D" id="3.40.50.720">
    <property type="entry name" value="NAD(P)-binding Rossmann-like Domain"/>
    <property type="match status" value="1"/>
</dbReference>
<dbReference type="AlphaFoldDB" id="A0A380B578"/>
<dbReference type="FunFam" id="3.40.50.720:FF:000084">
    <property type="entry name" value="Short-chain dehydrogenase reductase"/>
    <property type="match status" value="1"/>
</dbReference>
<sequence length="248" mass="26096">MDRVKTVIVTGASSGLGFAIARAYLARGYNVVGNARSLERLQAAANQLGNPENLLLVPGDIALPETATRLFEQAEENFGQVDILINNAGIFISKPVAEYSEEDVDAMLATNLKGFFYPSQAAARHMVPNGAGHIVTITAAIAMQPISKVPALLPIMVKGGLNQATRGLALELAPHNVMVNAVAPGIIATPLTMSNPDEQSLAFMKQMAPTQRIGQPQDIVDAVLYLTDSSFVTGTIVAVDGGTTAGVW</sequence>
<dbReference type="Proteomes" id="UP000255529">
    <property type="component" value="Unassembled WGS sequence"/>
</dbReference>